<organism evidence="2">
    <name type="scientific">Physarum polycephalum</name>
    <name type="common">Many-headed slime mold</name>
    <name type="synonym">Badhamia polycephala</name>
    <dbReference type="NCBI Taxonomy" id="5791"/>
    <lineage>
        <taxon>Eukaryota</taxon>
        <taxon>Amoebozoa</taxon>
        <taxon>Evosea</taxon>
        <taxon>Eumycetozoa</taxon>
        <taxon>Myxogastria</taxon>
        <taxon>Myxogastromycetidae</taxon>
        <taxon>Physariida</taxon>
        <taxon>Physaraceae</taxon>
        <taxon>Physarum</taxon>
    </lineage>
</organism>
<dbReference type="EMBL" id="DQ017262">
    <property type="protein sequence ID" value="AAY42821.1"/>
    <property type="molecule type" value="mRNA"/>
</dbReference>
<dbReference type="PANTHER" id="PTHR33505">
    <property type="entry name" value="ZGC:162634"/>
    <property type="match status" value="1"/>
</dbReference>
<evidence type="ECO:0000313" key="2">
    <source>
        <dbReference type="EMBL" id="AAY42821.1"/>
    </source>
</evidence>
<reference evidence="2" key="1">
    <citation type="journal article" date="2006" name="FEBS J.">
        <title>Stage specific expression of poly(malic acid)-affiliated genes in the life cycle of Physarum polycephalum. Spherulin 3b and polymalatase.</title>
        <authorList>
            <person name="Pinchai N."/>
            <person name="Lee B.S."/>
            <person name="Holler E."/>
        </authorList>
    </citation>
    <scope>NUCLEOTIDE SEQUENCE</scope>
</reference>
<protein>
    <submittedName>
        <fullName evidence="2">Spherules-specific protein</fullName>
    </submittedName>
</protein>
<dbReference type="AlphaFoldDB" id="Q4U3C8"/>
<feature type="region of interest" description="Disordered" evidence="1">
    <location>
        <begin position="88"/>
        <end position="108"/>
    </location>
</feature>
<name>Q4U3C8_PHYPO</name>
<dbReference type="PANTHER" id="PTHR33505:SF4">
    <property type="entry name" value="PROTEIN PREY, MITOCHONDRIAL"/>
    <property type="match status" value="1"/>
</dbReference>
<proteinExistence type="evidence at transcript level"/>
<accession>Q4U3C8</accession>
<sequence>MLRVGCLARSIVLTRGVTRRHFSSAPPEQQWEHILDRLVCPLDKAALRAHRDDSGKLIELVNDRIGVAYPIIRGVPHLTPADARALNPAAQQSMKAAQKGEEGSRPVGLQTSRTILHSQKRSFGEKARNFLKEHEYLEVLSLPRIRFRKACASSSIIGARSGEKEKEKEKRR</sequence>
<evidence type="ECO:0000256" key="1">
    <source>
        <dbReference type="SAM" id="MobiDB-lite"/>
    </source>
</evidence>
<dbReference type="SUPFAM" id="SSF158997">
    <property type="entry name" value="Trm112p-like"/>
    <property type="match status" value="1"/>
</dbReference>
<dbReference type="Gene3D" id="2.20.25.10">
    <property type="match status" value="1"/>
</dbReference>